<dbReference type="Pfam" id="PF07883">
    <property type="entry name" value="Cupin_2"/>
    <property type="match status" value="1"/>
</dbReference>
<sequence length="167" mass="18765">MQPNLDVMFPGKQFVVFGHFFNFLATGEDSKGQYFIYEDLVPPGGGPPPHTHPDEELFYIIEGEFEFILHDISKPFRVAPGQLVRIPSNAVHTFKNVGDSTGRTITFLLPGDLEQYYRATGIQVTQPDQIPDLSRKPDYANMDLTRAFALAEAHQVRFVLPEPAEGN</sequence>
<dbReference type="InterPro" id="IPR011051">
    <property type="entry name" value="RmlC_Cupin_sf"/>
</dbReference>
<gene>
    <name evidence="2" type="ORF">P0Y53_06080</name>
</gene>
<evidence type="ECO:0000313" key="3">
    <source>
        <dbReference type="Proteomes" id="UP001220610"/>
    </source>
</evidence>
<dbReference type="Gene3D" id="2.60.120.10">
    <property type="entry name" value="Jelly Rolls"/>
    <property type="match status" value="1"/>
</dbReference>
<feature type="domain" description="Cupin type-2" evidence="1">
    <location>
        <begin position="41"/>
        <end position="105"/>
    </location>
</feature>
<dbReference type="PANTHER" id="PTHR36440:SF1">
    <property type="entry name" value="PUTATIVE (AFU_ORTHOLOGUE AFUA_8G07350)-RELATED"/>
    <property type="match status" value="1"/>
</dbReference>
<proteinExistence type="predicted"/>
<dbReference type="Proteomes" id="UP001220610">
    <property type="component" value="Chromosome"/>
</dbReference>
<dbReference type="PANTHER" id="PTHR36440">
    <property type="entry name" value="PUTATIVE (AFU_ORTHOLOGUE AFUA_8G07350)-RELATED"/>
    <property type="match status" value="1"/>
</dbReference>
<protein>
    <submittedName>
        <fullName evidence="2">Cupin domain-containing protein</fullName>
    </submittedName>
</protein>
<dbReference type="SUPFAM" id="SSF51182">
    <property type="entry name" value="RmlC-like cupins"/>
    <property type="match status" value="1"/>
</dbReference>
<reference evidence="2" key="1">
    <citation type="submission" date="2023-03" db="EMBL/GenBank/DDBJ databases">
        <title>Andean soil-derived lignocellulolytic bacterial consortium as a source of novel taxa and putative plastic-active enzymes.</title>
        <authorList>
            <person name="Diaz-Garcia L."/>
            <person name="Chuvochina M."/>
            <person name="Feuerriegel G."/>
            <person name="Bunk B."/>
            <person name="Sproer C."/>
            <person name="Streit W.R."/>
            <person name="Rodriguez L.M."/>
            <person name="Overmann J."/>
            <person name="Jimenez D.J."/>
        </authorList>
    </citation>
    <scope>NUCLEOTIDE SEQUENCE</scope>
    <source>
        <strain evidence="2">MAG 7</strain>
    </source>
</reference>
<dbReference type="AlphaFoldDB" id="A0AAJ5WVR8"/>
<accession>A0AAJ5WVR8</accession>
<dbReference type="InterPro" id="IPR013096">
    <property type="entry name" value="Cupin_2"/>
</dbReference>
<evidence type="ECO:0000313" key="2">
    <source>
        <dbReference type="EMBL" id="WEK37064.1"/>
    </source>
</evidence>
<dbReference type="EMBL" id="CP119311">
    <property type="protein sequence ID" value="WEK37064.1"/>
    <property type="molecule type" value="Genomic_DNA"/>
</dbReference>
<organism evidence="2 3">
    <name type="scientific">Candidatus Pseudobacter hemicellulosilyticus</name>
    <dbReference type="NCBI Taxonomy" id="3121375"/>
    <lineage>
        <taxon>Bacteria</taxon>
        <taxon>Pseudomonadati</taxon>
        <taxon>Bacteroidota</taxon>
        <taxon>Chitinophagia</taxon>
        <taxon>Chitinophagales</taxon>
        <taxon>Chitinophagaceae</taxon>
        <taxon>Pseudobacter</taxon>
    </lineage>
</organism>
<dbReference type="InterPro" id="IPR014710">
    <property type="entry name" value="RmlC-like_jellyroll"/>
</dbReference>
<name>A0AAJ5WVR8_9BACT</name>
<evidence type="ECO:0000259" key="1">
    <source>
        <dbReference type="Pfam" id="PF07883"/>
    </source>
</evidence>
<dbReference type="InterPro" id="IPR053146">
    <property type="entry name" value="QDO-like"/>
</dbReference>